<dbReference type="Gene3D" id="3.30.1180.20">
    <property type="entry name" value="Dihydroxyacetone kinase, domain 2"/>
    <property type="match status" value="1"/>
</dbReference>
<dbReference type="SUPFAM" id="SSF82549">
    <property type="entry name" value="DAK1/DegV-like"/>
    <property type="match status" value="1"/>
</dbReference>
<feature type="domain" description="DhaK" evidence="5">
    <location>
        <begin position="7"/>
        <end position="329"/>
    </location>
</feature>
<keyword evidence="1" id="KW-0808">Transferase</keyword>
<evidence type="ECO:0000259" key="5">
    <source>
        <dbReference type="PROSITE" id="PS51481"/>
    </source>
</evidence>
<keyword evidence="4" id="KW-0067">ATP-binding</keyword>
<name>A0A934SI63_9RHOB</name>
<dbReference type="Proteomes" id="UP000640485">
    <property type="component" value="Unassembled WGS sequence"/>
</dbReference>
<keyword evidence="7" id="KW-1185">Reference proteome</keyword>
<accession>A0A934SI63</accession>
<dbReference type="EMBL" id="JAEPRQ010000010">
    <property type="protein sequence ID" value="MBK4217929.1"/>
    <property type="molecule type" value="Genomic_DNA"/>
</dbReference>
<evidence type="ECO:0000256" key="1">
    <source>
        <dbReference type="ARBA" id="ARBA00022679"/>
    </source>
</evidence>
<gene>
    <name evidence="6" type="ORF">JJJ17_18525</name>
</gene>
<keyword evidence="2" id="KW-0547">Nucleotide-binding</keyword>
<evidence type="ECO:0000313" key="6">
    <source>
        <dbReference type="EMBL" id="MBK4217929.1"/>
    </source>
</evidence>
<dbReference type="PROSITE" id="PS51481">
    <property type="entry name" value="DHAK"/>
    <property type="match status" value="1"/>
</dbReference>
<dbReference type="Gene3D" id="3.40.50.10440">
    <property type="entry name" value="Dihydroxyacetone kinase, domain 1"/>
    <property type="match status" value="1"/>
</dbReference>
<dbReference type="GO" id="GO:0004371">
    <property type="term" value="F:glycerone kinase activity"/>
    <property type="evidence" value="ECO:0007669"/>
    <property type="project" value="InterPro"/>
</dbReference>
<dbReference type="InterPro" id="IPR004006">
    <property type="entry name" value="DhaK_dom"/>
</dbReference>
<dbReference type="FunFam" id="3.30.1180.20:FF:000001">
    <property type="entry name" value="Dihydroxyacetone kinase 1"/>
    <property type="match status" value="1"/>
</dbReference>
<dbReference type="AlphaFoldDB" id="A0A934SI63"/>
<dbReference type="PANTHER" id="PTHR28629:SF4">
    <property type="entry name" value="TRIOKINASE_FMN CYCLASE"/>
    <property type="match status" value="1"/>
</dbReference>
<comment type="caution">
    <text evidence="6">The sequence shown here is derived from an EMBL/GenBank/DDBJ whole genome shotgun (WGS) entry which is preliminary data.</text>
</comment>
<dbReference type="GO" id="GO:0019563">
    <property type="term" value="P:glycerol catabolic process"/>
    <property type="evidence" value="ECO:0007669"/>
    <property type="project" value="TreeGrafter"/>
</dbReference>
<sequence>MKKLINRPGDYVDQALDGLVAAHPAMIRTGTAGRVIARAEGARKGKVGVVSGGGFGHLPLFCGYVGQGLLDACSVGNVFEGPNVQSCIDAIKAADGGAGVLKLFGNYGGDRMNFEMASEMLDFEGIETTTVLGTDDIASAAPEEAQKRRGVAGILYAYKIAGAIAERGAALAEVTEVTARANARVRTIGVALAPCQVPGAERPTFTLPEGEIELGMGIHGEPGIWRTQMMPADQLADEMLNRLLADLPADAGGKVSVLVNSLGATPVEELFILYRRVRERLDQEGLQIVQPMIGPYVTSMEMAGASISLFHLDEQLEDLLRDPADCPFWSVRR</sequence>
<dbReference type="GO" id="GO:0005829">
    <property type="term" value="C:cytosol"/>
    <property type="evidence" value="ECO:0007669"/>
    <property type="project" value="TreeGrafter"/>
</dbReference>
<evidence type="ECO:0000313" key="7">
    <source>
        <dbReference type="Proteomes" id="UP000640485"/>
    </source>
</evidence>
<reference evidence="6" key="1">
    <citation type="submission" date="2021-01" db="EMBL/GenBank/DDBJ databases">
        <title>Paracoccus amoyensis sp. nov., isolated from the surface seawater along the coast of Xiamen Island, China.</title>
        <authorList>
            <person name="Lyu L."/>
        </authorList>
    </citation>
    <scope>NUCLEOTIDE SEQUENCE</scope>
    <source>
        <strain evidence="6">MJ17</strain>
    </source>
</reference>
<dbReference type="InterPro" id="IPR050861">
    <property type="entry name" value="Dihydroxyacetone_Kinase"/>
</dbReference>
<evidence type="ECO:0000256" key="2">
    <source>
        <dbReference type="ARBA" id="ARBA00022741"/>
    </source>
</evidence>
<dbReference type="FunFam" id="3.40.50.10440:FF:000001">
    <property type="entry name" value="Dihydroxyacetone kinase, DhaK subunit"/>
    <property type="match status" value="1"/>
</dbReference>
<dbReference type="GO" id="GO:0005524">
    <property type="term" value="F:ATP binding"/>
    <property type="evidence" value="ECO:0007669"/>
    <property type="project" value="UniProtKB-KW"/>
</dbReference>
<proteinExistence type="predicted"/>
<protein>
    <submittedName>
        <fullName evidence="6">Dihydroxyacetone kinase subunit DhaK</fullName>
    </submittedName>
</protein>
<evidence type="ECO:0000256" key="4">
    <source>
        <dbReference type="ARBA" id="ARBA00022840"/>
    </source>
</evidence>
<dbReference type="Pfam" id="PF02733">
    <property type="entry name" value="Dak1"/>
    <property type="match status" value="1"/>
</dbReference>
<dbReference type="PANTHER" id="PTHR28629">
    <property type="entry name" value="TRIOKINASE/FMN CYCLASE"/>
    <property type="match status" value="1"/>
</dbReference>
<dbReference type="RefSeq" id="WP_200689136.1">
    <property type="nucleotide sequence ID" value="NZ_JAEPRQ010000010.1"/>
</dbReference>
<evidence type="ECO:0000256" key="3">
    <source>
        <dbReference type="ARBA" id="ARBA00022777"/>
    </source>
</evidence>
<keyword evidence="3 6" id="KW-0418">Kinase</keyword>
<organism evidence="6 7">
    <name type="scientific">Paracoccus caeni</name>
    <dbReference type="NCBI Taxonomy" id="657651"/>
    <lineage>
        <taxon>Bacteria</taxon>
        <taxon>Pseudomonadati</taxon>
        <taxon>Pseudomonadota</taxon>
        <taxon>Alphaproteobacteria</taxon>
        <taxon>Rhodobacterales</taxon>
        <taxon>Paracoccaceae</taxon>
        <taxon>Paracoccus</taxon>
    </lineage>
</organism>